<sequence>MINLAPFRPTVAPARCDDPYLAGLLCSLEEEISAQQGVAVDAMQHDLRGSRGADDLPTLRGSDDQFVIMWTAEQARNPWAGR</sequence>
<dbReference type="RefSeq" id="WP_145054222.1">
    <property type="nucleotide sequence ID" value="NZ_CP036433.1"/>
</dbReference>
<dbReference type="AlphaFoldDB" id="A0A518DUH5"/>
<dbReference type="Proteomes" id="UP000317648">
    <property type="component" value="Chromosome"/>
</dbReference>
<evidence type="ECO:0000313" key="1">
    <source>
        <dbReference type="EMBL" id="QDU95491.1"/>
    </source>
</evidence>
<name>A0A518DUH5_9BACT</name>
<reference evidence="1 2" key="1">
    <citation type="submission" date="2019-02" db="EMBL/GenBank/DDBJ databases">
        <title>Deep-cultivation of Planctomycetes and their phenomic and genomic characterization uncovers novel biology.</title>
        <authorList>
            <person name="Wiegand S."/>
            <person name="Jogler M."/>
            <person name="Boedeker C."/>
            <person name="Pinto D."/>
            <person name="Vollmers J."/>
            <person name="Rivas-Marin E."/>
            <person name="Kohn T."/>
            <person name="Peeters S.H."/>
            <person name="Heuer A."/>
            <person name="Rast P."/>
            <person name="Oberbeckmann S."/>
            <person name="Bunk B."/>
            <person name="Jeske O."/>
            <person name="Meyerdierks A."/>
            <person name="Storesund J.E."/>
            <person name="Kallscheuer N."/>
            <person name="Luecker S."/>
            <person name="Lage O.M."/>
            <person name="Pohl T."/>
            <person name="Merkel B.J."/>
            <person name="Hornburger P."/>
            <person name="Mueller R.-W."/>
            <person name="Bruemmer F."/>
            <person name="Labrenz M."/>
            <person name="Spormann A.M."/>
            <person name="Op den Camp H."/>
            <person name="Overmann J."/>
            <person name="Amann R."/>
            <person name="Jetten M.S.M."/>
            <person name="Mascher T."/>
            <person name="Medema M.H."/>
            <person name="Devos D.P."/>
            <person name="Kaster A.-K."/>
            <person name="Ovreas L."/>
            <person name="Rohde M."/>
            <person name="Galperin M.Y."/>
            <person name="Jogler C."/>
        </authorList>
    </citation>
    <scope>NUCLEOTIDE SEQUENCE [LARGE SCALE GENOMIC DNA]</scope>
    <source>
        <strain evidence="1 2">Pla85_3_4</strain>
    </source>
</reference>
<keyword evidence="2" id="KW-1185">Reference proteome</keyword>
<organism evidence="1 2">
    <name type="scientific">Lignipirellula cremea</name>
    <dbReference type="NCBI Taxonomy" id="2528010"/>
    <lineage>
        <taxon>Bacteria</taxon>
        <taxon>Pseudomonadati</taxon>
        <taxon>Planctomycetota</taxon>
        <taxon>Planctomycetia</taxon>
        <taxon>Pirellulales</taxon>
        <taxon>Pirellulaceae</taxon>
        <taxon>Lignipirellula</taxon>
    </lineage>
</organism>
<protein>
    <submittedName>
        <fullName evidence="1">Uncharacterized protein</fullName>
    </submittedName>
</protein>
<proteinExistence type="predicted"/>
<dbReference type="KEGG" id="lcre:Pla8534_33060"/>
<gene>
    <name evidence="1" type="ORF">Pla8534_33060</name>
</gene>
<dbReference type="EMBL" id="CP036433">
    <property type="protein sequence ID" value="QDU95491.1"/>
    <property type="molecule type" value="Genomic_DNA"/>
</dbReference>
<accession>A0A518DUH5</accession>
<evidence type="ECO:0000313" key="2">
    <source>
        <dbReference type="Proteomes" id="UP000317648"/>
    </source>
</evidence>